<dbReference type="GO" id="GO:0005576">
    <property type="term" value="C:extracellular region"/>
    <property type="evidence" value="ECO:0007669"/>
    <property type="project" value="UniProtKB-SubCell"/>
</dbReference>
<keyword evidence="3" id="KW-0268">Exocytosis</keyword>
<evidence type="ECO:0000256" key="6">
    <source>
        <dbReference type="ARBA" id="ARBA00022656"/>
    </source>
</evidence>
<dbReference type="GO" id="GO:0090729">
    <property type="term" value="F:toxin activity"/>
    <property type="evidence" value="ECO:0007669"/>
    <property type="project" value="UniProtKB-KW"/>
</dbReference>
<dbReference type="Pfam" id="PF12796">
    <property type="entry name" value="Ank_2"/>
    <property type="match status" value="1"/>
</dbReference>
<evidence type="ECO:0000259" key="14">
    <source>
        <dbReference type="PROSITE" id="PS50105"/>
    </source>
</evidence>
<dbReference type="Gene3D" id="1.25.40.20">
    <property type="entry name" value="Ankyrin repeat-containing domain"/>
    <property type="match status" value="2"/>
</dbReference>
<feature type="repeat" description="ANK" evidence="12">
    <location>
        <begin position="101"/>
        <end position="133"/>
    </location>
</feature>
<dbReference type="PANTHER" id="PTHR24174:SF16">
    <property type="entry name" value="CASKIN-2"/>
    <property type="match status" value="1"/>
</dbReference>
<dbReference type="PANTHER" id="PTHR24174">
    <property type="entry name" value="ANKYRIN REPEAT AND STERILE ALPHA MOTIF DOMAIN-CONTAINING PROTEIN 1"/>
    <property type="match status" value="1"/>
</dbReference>
<sequence>MEKASSRQQTDLKYISHFKIDIQHMFGNDNMDELKICAKIDHEAIAKAHNTVICSCIELLPKENEYLLDLHTAASIGCEERVIEIIENAENKLTINEQNSRGWTPLMYASCCANLRIVGLLLEEGAYTELKNDEGHTALILGSKCGSTDVVSLLIDHGALINDCDCKGWTALSYAAAFGHRSVVQLLIEKGATPDHVDKKGLTPLMLSSSAGHEIIVKDLLQLGLNPNSQSKSGETARSLAMKNGHMKVKNLVDAHLCSKRNYHQPDLKVPDQPNQTGLQKLLTELKLSKYYYIFENHGIDLDMFWLLTEEDLKEIGIQLVGPRKRLCMVIAEWYINNVSKGNSNDRIFTDKLVMENRKLMQQKEELESALVRETELRKTAENNLNEGLKTLKTFSDTVQRTLRYTTLLEDKLKQNYVNLKKLIGRAPDFNWLKFKADIIVPVMDEMEKLLDGIHHHTLLALQQTNFCR</sequence>
<dbReference type="InterPro" id="IPR001660">
    <property type="entry name" value="SAM"/>
</dbReference>
<feature type="repeat" description="ANK" evidence="12">
    <location>
        <begin position="167"/>
        <end position="199"/>
    </location>
</feature>
<evidence type="ECO:0000256" key="11">
    <source>
        <dbReference type="ARBA" id="ARBA00023298"/>
    </source>
</evidence>
<evidence type="ECO:0000313" key="16">
    <source>
        <dbReference type="Proteomes" id="UP001054837"/>
    </source>
</evidence>
<dbReference type="PROSITE" id="PS50297">
    <property type="entry name" value="ANK_REP_REGION"/>
    <property type="match status" value="4"/>
</dbReference>
<comment type="subcellular location">
    <subcellularLocation>
        <location evidence="2">Secreted</location>
    </subcellularLocation>
    <subcellularLocation>
        <location evidence="1">Target cell membrane</location>
    </subcellularLocation>
</comment>
<evidence type="ECO:0000256" key="9">
    <source>
        <dbReference type="ARBA" id="ARBA00023028"/>
    </source>
</evidence>
<gene>
    <name evidence="15" type="primary">ANKS3</name>
    <name evidence="15" type="ORF">CDAR_529611</name>
</gene>
<keyword evidence="8" id="KW-0677">Repeat</keyword>
<evidence type="ECO:0000256" key="2">
    <source>
        <dbReference type="ARBA" id="ARBA00004613"/>
    </source>
</evidence>
<evidence type="ECO:0000256" key="10">
    <source>
        <dbReference type="ARBA" id="ARBA00023043"/>
    </source>
</evidence>
<dbReference type="GO" id="GO:0044231">
    <property type="term" value="C:host cell presynaptic membrane"/>
    <property type="evidence" value="ECO:0007669"/>
    <property type="project" value="UniProtKB-KW"/>
</dbReference>
<feature type="domain" description="SAM" evidence="14">
    <location>
        <begin position="283"/>
        <end position="327"/>
    </location>
</feature>
<keyword evidence="6" id="KW-0800">Toxin</keyword>
<evidence type="ECO:0000256" key="5">
    <source>
        <dbReference type="ARBA" id="ARBA00022537"/>
    </source>
</evidence>
<keyword evidence="10 12" id="KW-0040">ANK repeat</keyword>
<evidence type="ECO:0000256" key="3">
    <source>
        <dbReference type="ARBA" id="ARBA00022483"/>
    </source>
</evidence>
<evidence type="ECO:0000256" key="1">
    <source>
        <dbReference type="ARBA" id="ARBA00004175"/>
    </source>
</evidence>
<feature type="coiled-coil region" evidence="13">
    <location>
        <begin position="350"/>
        <end position="384"/>
    </location>
</feature>
<dbReference type="InterPro" id="IPR036770">
    <property type="entry name" value="Ankyrin_rpt-contain_sf"/>
</dbReference>
<dbReference type="AlphaFoldDB" id="A0AAV4S863"/>
<keyword evidence="7" id="KW-0528">Neurotoxin</keyword>
<reference evidence="15 16" key="1">
    <citation type="submission" date="2021-06" db="EMBL/GenBank/DDBJ databases">
        <title>Caerostris darwini draft genome.</title>
        <authorList>
            <person name="Kono N."/>
            <person name="Arakawa K."/>
        </authorList>
    </citation>
    <scope>NUCLEOTIDE SEQUENCE [LARGE SCALE GENOMIC DNA]</scope>
</reference>
<accession>A0AAV4S863</accession>
<dbReference type="SMART" id="SM00248">
    <property type="entry name" value="ANK"/>
    <property type="match status" value="4"/>
</dbReference>
<evidence type="ECO:0000256" key="7">
    <source>
        <dbReference type="ARBA" id="ARBA00022699"/>
    </source>
</evidence>
<name>A0AAV4S863_9ARAC</name>
<evidence type="ECO:0000256" key="8">
    <source>
        <dbReference type="ARBA" id="ARBA00022737"/>
    </source>
</evidence>
<dbReference type="Pfam" id="PF00023">
    <property type="entry name" value="Ank"/>
    <property type="match status" value="1"/>
</dbReference>
<organism evidence="15 16">
    <name type="scientific">Caerostris darwini</name>
    <dbReference type="NCBI Taxonomy" id="1538125"/>
    <lineage>
        <taxon>Eukaryota</taxon>
        <taxon>Metazoa</taxon>
        <taxon>Ecdysozoa</taxon>
        <taxon>Arthropoda</taxon>
        <taxon>Chelicerata</taxon>
        <taxon>Arachnida</taxon>
        <taxon>Araneae</taxon>
        <taxon>Araneomorphae</taxon>
        <taxon>Entelegynae</taxon>
        <taxon>Araneoidea</taxon>
        <taxon>Araneidae</taxon>
        <taxon>Caerostris</taxon>
    </lineage>
</organism>
<proteinExistence type="predicted"/>
<keyword evidence="16" id="KW-1185">Reference proteome</keyword>
<dbReference type="GO" id="GO:0044218">
    <property type="term" value="C:other organism cell membrane"/>
    <property type="evidence" value="ECO:0007669"/>
    <property type="project" value="UniProtKB-KW"/>
</dbReference>
<protein>
    <submittedName>
        <fullName evidence="15">Ankyrin repeat and SAM domain-containing protein 3</fullName>
    </submittedName>
</protein>
<dbReference type="SUPFAM" id="SSF48403">
    <property type="entry name" value="Ankyrin repeat"/>
    <property type="match status" value="1"/>
</dbReference>
<dbReference type="InterPro" id="IPR033635">
    <property type="entry name" value="ANKS1/Caskin"/>
</dbReference>
<comment type="caution">
    <text evidence="15">The sequence shown here is derived from an EMBL/GenBank/DDBJ whole genome shotgun (WGS) entry which is preliminary data.</text>
</comment>
<feature type="repeat" description="ANK" evidence="12">
    <location>
        <begin position="134"/>
        <end position="166"/>
    </location>
</feature>
<keyword evidence="13" id="KW-0175">Coiled coil</keyword>
<keyword evidence="5" id="KW-1052">Target cell membrane</keyword>
<dbReference type="SMART" id="SM00454">
    <property type="entry name" value="SAM"/>
    <property type="match status" value="1"/>
</dbReference>
<evidence type="ECO:0000256" key="4">
    <source>
        <dbReference type="ARBA" id="ARBA00022525"/>
    </source>
</evidence>
<dbReference type="InterPro" id="IPR013761">
    <property type="entry name" value="SAM/pointed_sf"/>
</dbReference>
<dbReference type="InterPro" id="IPR002110">
    <property type="entry name" value="Ankyrin_rpt"/>
</dbReference>
<dbReference type="PROSITE" id="PS50105">
    <property type="entry name" value="SAM_DOMAIN"/>
    <property type="match status" value="1"/>
</dbReference>
<dbReference type="EMBL" id="BPLQ01007220">
    <property type="protein sequence ID" value="GIY28796.1"/>
    <property type="molecule type" value="Genomic_DNA"/>
</dbReference>
<keyword evidence="11" id="KW-0472">Membrane</keyword>
<dbReference type="GO" id="GO:0006887">
    <property type="term" value="P:exocytosis"/>
    <property type="evidence" value="ECO:0007669"/>
    <property type="project" value="UniProtKB-KW"/>
</dbReference>
<feature type="repeat" description="ANK" evidence="12">
    <location>
        <begin position="200"/>
        <end position="232"/>
    </location>
</feature>
<dbReference type="PROSITE" id="PS50088">
    <property type="entry name" value="ANK_REPEAT"/>
    <property type="match status" value="4"/>
</dbReference>
<evidence type="ECO:0000256" key="12">
    <source>
        <dbReference type="PROSITE-ProRule" id="PRU00023"/>
    </source>
</evidence>
<keyword evidence="9" id="KW-0638">Presynaptic neurotoxin</keyword>
<dbReference type="SUPFAM" id="SSF47769">
    <property type="entry name" value="SAM/Pointed domain"/>
    <property type="match status" value="1"/>
</dbReference>
<dbReference type="Proteomes" id="UP001054837">
    <property type="component" value="Unassembled WGS sequence"/>
</dbReference>
<keyword evidence="4" id="KW-0964">Secreted</keyword>
<dbReference type="Pfam" id="PF00536">
    <property type="entry name" value="SAM_1"/>
    <property type="match status" value="1"/>
</dbReference>
<evidence type="ECO:0000313" key="15">
    <source>
        <dbReference type="EMBL" id="GIY28796.1"/>
    </source>
</evidence>
<evidence type="ECO:0000256" key="13">
    <source>
        <dbReference type="SAM" id="Coils"/>
    </source>
</evidence>
<dbReference type="Gene3D" id="1.10.150.50">
    <property type="entry name" value="Transcription Factor, Ets-1"/>
    <property type="match status" value="1"/>
</dbReference>
<keyword evidence="11" id="KW-1053">Target membrane</keyword>